<dbReference type="EMBL" id="JZWI01000013">
    <property type="protein sequence ID" value="KLN56089.1"/>
    <property type="molecule type" value="Genomic_DNA"/>
</dbReference>
<protein>
    <submittedName>
        <fullName evidence="3">Tripartite tricarboxylate transporter family receptor</fullName>
    </submittedName>
</protein>
<keyword evidence="3" id="KW-0675">Receptor</keyword>
<dbReference type="PANTHER" id="PTHR42928">
    <property type="entry name" value="TRICARBOXYLATE-BINDING PROTEIN"/>
    <property type="match status" value="1"/>
</dbReference>
<keyword evidence="2" id="KW-0732">Signal</keyword>
<dbReference type="PIRSF" id="PIRSF017082">
    <property type="entry name" value="YflP"/>
    <property type="match status" value="1"/>
</dbReference>
<dbReference type="RefSeq" id="WP_047785007.1">
    <property type="nucleotide sequence ID" value="NZ_JZWI01000013.1"/>
</dbReference>
<dbReference type="InterPro" id="IPR005064">
    <property type="entry name" value="BUG"/>
</dbReference>
<feature type="signal peptide" evidence="2">
    <location>
        <begin position="1"/>
        <end position="30"/>
    </location>
</feature>
<dbReference type="PROSITE" id="PS51318">
    <property type="entry name" value="TAT"/>
    <property type="match status" value="1"/>
</dbReference>
<dbReference type="InterPro" id="IPR006311">
    <property type="entry name" value="TAT_signal"/>
</dbReference>
<name>A0A0H2M0Z4_VARPD</name>
<feature type="chain" id="PRO_5002596829" evidence="2">
    <location>
        <begin position="31"/>
        <end position="326"/>
    </location>
</feature>
<dbReference type="Gene3D" id="3.40.190.10">
    <property type="entry name" value="Periplasmic binding protein-like II"/>
    <property type="match status" value="1"/>
</dbReference>
<dbReference type="CDD" id="cd07012">
    <property type="entry name" value="PBP2_Bug_TTT"/>
    <property type="match status" value="1"/>
</dbReference>
<evidence type="ECO:0000313" key="3">
    <source>
        <dbReference type="EMBL" id="KLN56089.1"/>
    </source>
</evidence>
<evidence type="ECO:0000256" key="2">
    <source>
        <dbReference type="SAM" id="SignalP"/>
    </source>
</evidence>
<comment type="similarity">
    <text evidence="1">Belongs to the UPF0065 (bug) family.</text>
</comment>
<dbReference type="AlphaFoldDB" id="A0A0H2M0Z4"/>
<evidence type="ECO:0000313" key="4">
    <source>
        <dbReference type="Proteomes" id="UP000035170"/>
    </source>
</evidence>
<dbReference type="Gene3D" id="3.40.190.150">
    <property type="entry name" value="Bordetella uptake gene, domain 1"/>
    <property type="match status" value="1"/>
</dbReference>
<gene>
    <name evidence="3" type="ORF">VPARA_27700</name>
</gene>
<dbReference type="PANTHER" id="PTHR42928:SF5">
    <property type="entry name" value="BLR1237 PROTEIN"/>
    <property type="match status" value="1"/>
</dbReference>
<proteinExistence type="inferred from homology"/>
<comment type="caution">
    <text evidence="3">The sequence shown here is derived from an EMBL/GenBank/DDBJ whole genome shotgun (WGS) entry which is preliminary data.</text>
</comment>
<evidence type="ECO:0000256" key="1">
    <source>
        <dbReference type="ARBA" id="ARBA00006987"/>
    </source>
</evidence>
<sequence>MPTPRRHFLRRSAALLAVAVFMALVGIAHAAYPEQPIKLVVGFPPGGGGDLYGRVIANALGKHIGQAVIVDNRAGAGGNIAAETVAHARPDGYTLILAMSGNMGSAPAIRGNLPYKVPEDFVPIAQLVETPFGLMVSSNSKIETLKDYVAEARAGKLTYASTGTGGAAQIVMEMVKQQASLDILHIPYKGSGPALNDLFGGQVASFFAPYTPLMGQITGGKLRLLAVSSPRRVPSLPDVPTLKESGIDVVMTQWYGLAAPAGTPKEVVDTIGRAVEKAMKDPELLRVYRADGAREATLTGDQFRDFIVKDVANYRRAVERGGLKAE</sequence>
<dbReference type="PATRIC" id="fig|34073.19.peg.2850"/>
<keyword evidence="4" id="KW-1185">Reference proteome</keyword>
<organism evidence="3 4">
    <name type="scientific">Variovorax paradoxus</name>
    <dbReference type="NCBI Taxonomy" id="34073"/>
    <lineage>
        <taxon>Bacteria</taxon>
        <taxon>Pseudomonadati</taxon>
        <taxon>Pseudomonadota</taxon>
        <taxon>Betaproteobacteria</taxon>
        <taxon>Burkholderiales</taxon>
        <taxon>Comamonadaceae</taxon>
        <taxon>Variovorax</taxon>
    </lineage>
</organism>
<dbReference type="Pfam" id="PF03401">
    <property type="entry name" value="TctC"/>
    <property type="match status" value="1"/>
</dbReference>
<reference evidence="3 4" key="1">
    <citation type="submission" date="2015-03" db="EMBL/GenBank/DDBJ databases">
        <title>Genome sequence of Variovorax paradoxus TBEA6.</title>
        <authorList>
            <person name="Poehlein A."/>
            <person name="Schuldes J."/>
            <person name="Wuebbeler J.H."/>
            <person name="Hiessl S."/>
            <person name="Steinbuechel A."/>
            <person name="Daniel R."/>
        </authorList>
    </citation>
    <scope>NUCLEOTIDE SEQUENCE [LARGE SCALE GENOMIC DNA]</scope>
    <source>
        <strain evidence="3 4">TBEA6</strain>
    </source>
</reference>
<dbReference type="SUPFAM" id="SSF53850">
    <property type="entry name" value="Periplasmic binding protein-like II"/>
    <property type="match status" value="1"/>
</dbReference>
<dbReference type="InterPro" id="IPR042100">
    <property type="entry name" value="Bug_dom1"/>
</dbReference>
<dbReference type="Proteomes" id="UP000035170">
    <property type="component" value="Unassembled WGS sequence"/>
</dbReference>
<accession>A0A0H2M0Z4</accession>